<accession>A0ABM0SZC5</accession>
<keyword evidence="1" id="KW-0472">Membrane</keyword>
<evidence type="ECO:0000256" key="1">
    <source>
        <dbReference type="SAM" id="Phobius"/>
    </source>
</evidence>
<evidence type="ECO:0000313" key="2">
    <source>
        <dbReference type="Proteomes" id="UP000694864"/>
    </source>
</evidence>
<dbReference type="RefSeq" id="XP_010418325.2">
    <property type="nucleotide sequence ID" value="XM_010420023.2"/>
</dbReference>
<proteinExistence type="predicted"/>
<protein>
    <submittedName>
        <fullName evidence="3">Uncharacterized protein LOC104703930</fullName>
    </submittedName>
</protein>
<keyword evidence="1" id="KW-1133">Transmembrane helix</keyword>
<organism evidence="2 3">
    <name type="scientific">Camelina sativa</name>
    <name type="common">False flax</name>
    <name type="synonym">Myagrum sativum</name>
    <dbReference type="NCBI Taxonomy" id="90675"/>
    <lineage>
        <taxon>Eukaryota</taxon>
        <taxon>Viridiplantae</taxon>
        <taxon>Streptophyta</taxon>
        <taxon>Embryophyta</taxon>
        <taxon>Tracheophyta</taxon>
        <taxon>Spermatophyta</taxon>
        <taxon>Magnoliopsida</taxon>
        <taxon>eudicotyledons</taxon>
        <taxon>Gunneridae</taxon>
        <taxon>Pentapetalae</taxon>
        <taxon>rosids</taxon>
        <taxon>malvids</taxon>
        <taxon>Brassicales</taxon>
        <taxon>Brassicaceae</taxon>
        <taxon>Camelineae</taxon>
        <taxon>Camelina</taxon>
    </lineage>
</organism>
<keyword evidence="2" id="KW-1185">Reference proteome</keyword>
<evidence type="ECO:0000313" key="3">
    <source>
        <dbReference type="RefSeq" id="XP_010418325.2"/>
    </source>
</evidence>
<reference evidence="3" key="2">
    <citation type="submission" date="2025-08" db="UniProtKB">
        <authorList>
            <consortium name="RefSeq"/>
        </authorList>
    </citation>
    <scope>IDENTIFICATION</scope>
    <source>
        <tissue evidence="3">Leaf</tissue>
    </source>
</reference>
<dbReference type="GeneID" id="104703930"/>
<feature type="transmembrane region" description="Helical" evidence="1">
    <location>
        <begin position="272"/>
        <end position="297"/>
    </location>
</feature>
<name>A0ABM0SZC5_CAMSA</name>
<gene>
    <name evidence="3" type="primary">LOC104703930</name>
</gene>
<dbReference type="Proteomes" id="UP000694864">
    <property type="component" value="Chromosome 7"/>
</dbReference>
<reference evidence="2" key="1">
    <citation type="journal article" date="2014" name="Nat. Commun.">
        <title>The emerging biofuel crop Camelina sativa retains a highly undifferentiated hexaploid genome structure.</title>
        <authorList>
            <person name="Kagale S."/>
            <person name="Koh C."/>
            <person name="Nixon J."/>
            <person name="Bollina V."/>
            <person name="Clarke W.E."/>
            <person name="Tuteja R."/>
            <person name="Spillane C."/>
            <person name="Robinson S.J."/>
            <person name="Links M.G."/>
            <person name="Clarke C."/>
            <person name="Higgins E.E."/>
            <person name="Huebert T."/>
            <person name="Sharpe A.G."/>
            <person name="Parkin I.A."/>
        </authorList>
    </citation>
    <scope>NUCLEOTIDE SEQUENCE [LARGE SCALE GENOMIC DNA]</scope>
    <source>
        <strain evidence="2">cv. DH55</strain>
    </source>
</reference>
<sequence length="298" mass="33590">MSPSSFRACDLFIVPLSSTLSPADALTLPHQMFPQICSSETGRYWMLVEFVALVLWNLDEVMGLDTVVSTLVLSCSNLIALMRSFTAVCGFYLDLALLKLVLWQLGQSSLNLNNRPVHRGFCSPHLSFLEPLFLPYTSLVFSGSVTGSIVLTVLLEVEAGIVVQDCSRSAFVDCLTLVSLEVLFPSPCVFSKDFQAKEVCFTGCSWFDTSLAELQFPFPKFPLLWRGLDDQDLLVLQRSSSRLMVIIDAIYQETVEIILVCWSLMFSSYDLYLIYLLFNHPLMVFFLAIVALFLLFWM</sequence>
<keyword evidence="1" id="KW-0812">Transmembrane</keyword>